<reference evidence="1" key="1">
    <citation type="submission" date="2019-08" db="EMBL/GenBank/DDBJ databases">
        <title>The genome of the North American firefly Photinus pyralis.</title>
        <authorList>
            <consortium name="Photinus pyralis genome working group"/>
            <person name="Fallon T.R."/>
            <person name="Sander Lower S.E."/>
            <person name="Weng J.-K."/>
        </authorList>
    </citation>
    <scope>NUCLEOTIDE SEQUENCE</scope>
    <source>
        <strain evidence="1">TRF0915ILg1</strain>
        <tissue evidence="1">Whole body</tissue>
    </source>
</reference>
<dbReference type="Proteomes" id="UP000801492">
    <property type="component" value="Unassembled WGS sequence"/>
</dbReference>
<dbReference type="PANTHER" id="PTHR21112">
    <property type="entry name" value="CHEMOSENSORY PROTEIN A 29A-RELATED"/>
    <property type="match status" value="1"/>
</dbReference>
<accession>A0A8K0CG97</accession>
<gene>
    <name evidence="1" type="ORF">ILUMI_19395</name>
</gene>
<evidence type="ECO:0000313" key="2">
    <source>
        <dbReference type="Proteomes" id="UP000801492"/>
    </source>
</evidence>
<sequence>MDILEISVYNKSHYKYFEAGLVWYNRTKRAISGKFEYLTDLRNALFVSINDRFYLTPSKVNRFSLYVKVNEMIPDFSRFPPHLPVGSYKMIIRLLFRNDFLSQMNYYLRFIDKPVDWKKLPSFIKHEYDVKMDILEVPLYNKSHYKYLEAGLVWYNRTQRAINAKWEYLFDLHNNLFADVQLYKMMSNEYRFFPVTFKASVCTEWKKNSFGAKDLLTRYSNLDVCNLRKGFPYTINKMILDTSRFPPHMPVGSYKLVTRFLVHSDFNCQVDLYIRFVDKPIDWKKLPSLG</sequence>
<dbReference type="PANTHER" id="PTHR21112:SF0">
    <property type="entry name" value="CHEMOSENSORY PROTEIN A 29A-RELATED"/>
    <property type="match status" value="1"/>
</dbReference>
<proteinExistence type="predicted"/>
<dbReference type="EMBL" id="VTPC01086444">
    <property type="protein sequence ID" value="KAF2886779.1"/>
    <property type="molecule type" value="Genomic_DNA"/>
</dbReference>
<organism evidence="1 2">
    <name type="scientific">Ignelater luminosus</name>
    <name type="common">Cucubano</name>
    <name type="synonym">Pyrophorus luminosus</name>
    <dbReference type="NCBI Taxonomy" id="2038154"/>
    <lineage>
        <taxon>Eukaryota</taxon>
        <taxon>Metazoa</taxon>
        <taxon>Ecdysozoa</taxon>
        <taxon>Arthropoda</taxon>
        <taxon>Hexapoda</taxon>
        <taxon>Insecta</taxon>
        <taxon>Pterygota</taxon>
        <taxon>Neoptera</taxon>
        <taxon>Endopterygota</taxon>
        <taxon>Coleoptera</taxon>
        <taxon>Polyphaga</taxon>
        <taxon>Elateriformia</taxon>
        <taxon>Elateroidea</taxon>
        <taxon>Elateridae</taxon>
        <taxon>Agrypninae</taxon>
        <taxon>Pyrophorini</taxon>
        <taxon>Ignelater</taxon>
    </lineage>
</organism>
<comment type="caution">
    <text evidence="1">The sequence shown here is derived from an EMBL/GenBank/DDBJ whole genome shotgun (WGS) entry which is preliminary data.</text>
</comment>
<dbReference type="AlphaFoldDB" id="A0A8K0CG97"/>
<dbReference type="OrthoDB" id="8180029at2759"/>
<name>A0A8K0CG97_IGNLU</name>
<protein>
    <submittedName>
        <fullName evidence="1">Uncharacterized protein</fullName>
    </submittedName>
</protein>
<keyword evidence="2" id="KW-1185">Reference proteome</keyword>
<evidence type="ECO:0000313" key="1">
    <source>
        <dbReference type="EMBL" id="KAF2886779.1"/>
    </source>
</evidence>